<evidence type="ECO:0000313" key="9">
    <source>
        <dbReference type="EMBL" id="RSH77544.1"/>
    </source>
</evidence>
<evidence type="ECO:0000256" key="3">
    <source>
        <dbReference type="ARBA" id="ARBA00022723"/>
    </source>
</evidence>
<comment type="similarity">
    <text evidence="1 8">Belongs to the beta-class carbonic anhydrase family.</text>
</comment>
<evidence type="ECO:0000256" key="4">
    <source>
        <dbReference type="ARBA" id="ARBA00022833"/>
    </source>
</evidence>
<proteinExistence type="inferred from homology"/>
<keyword evidence="3 7" id="KW-0479">Metal-binding</keyword>
<dbReference type="SMART" id="SM00947">
    <property type="entry name" value="Pro_CA"/>
    <property type="match status" value="1"/>
</dbReference>
<organism evidence="9 10">
    <name type="scientific">Apiotrichum porosum</name>
    <dbReference type="NCBI Taxonomy" id="105984"/>
    <lineage>
        <taxon>Eukaryota</taxon>
        <taxon>Fungi</taxon>
        <taxon>Dikarya</taxon>
        <taxon>Basidiomycota</taxon>
        <taxon>Agaricomycotina</taxon>
        <taxon>Tremellomycetes</taxon>
        <taxon>Trichosporonales</taxon>
        <taxon>Trichosporonaceae</taxon>
        <taxon>Apiotrichum</taxon>
    </lineage>
</organism>
<dbReference type="RefSeq" id="XP_028472691.1">
    <property type="nucleotide sequence ID" value="XM_028618803.1"/>
</dbReference>
<dbReference type="PANTHER" id="PTHR11002:SF76">
    <property type="entry name" value="CARBONIC ANHYDRASE"/>
    <property type="match status" value="1"/>
</dbReference>
<comment type="cofactor">
    <cofactor evidence="7">
        <name>Zn(2+)</name>
        <dbReference type="ChEBI" id="CHEBI:29105"/>
    </cofactor>
    <text evidence="7">Binds 1 zinc ion per subunit.</text>
</comment>
<keyword evidence="10" id="KW-1185">Reference proteome</keyword>
<evidence type="ECO:0000256" key="1">
    <source>
        <dbReference type="ARBA" id="ARBA00006217"/>
    </source>
</evidence>
<keyword evidence="5 8" id="KW-0456">Lyase</keyword>
<dbReference type="PANTHER" id="PTHR11002">
    <property type="entry name" value="CARBONIC ANHYDRASE"/>
    <property type="match status" value="1"/>
</dbReference>
<feature type="binding site" evidence="7">
    <location>
        <position position="104"/>
    </location>
    <ligand>
        <name>Zn(2+)</name>
        <dbReference type="ChEBI" id="CHEBI:29105"/>
    </ligand>
</feature>
<evidence type="ECO:0000256" key="8">
    <source>
        <dbReference type="RuleBase" id="RU003956"/>
    </source>
</evidence>
<sequence length="236" mass="25532">MAAWSVAKLSVPFLEGNAQWSASMNTSHPGFLYNLSLAQAPPIVWIGCSDSRIPESVITDQLPGQIFTHRNIANQFQVKDNNAGAVVEYAVDHLNVSNIVIVGHTGCGGIKAVYDAVNFTSYISDHPDHTGCAHIVSTKPTDDPLNNFLIPITKLRQCLPANATNMDLTVANVQMQVQNVYKSSIFKKAWETTPGREMCVHGWLYDLSTGLLSSLGMTTCGNGKVTTDGNGKPKKV</sequence>
<dbReference type="OrthoDB" id="10248475at2759"/>
<dbReference type="GO" id="GO:0004089">
    <property type="term" value="F:carbonate dehydratase activity"/>
    <property type="evidence" value="ECO:0007669"/>
    <property type="project" value="UniProtKB-UniRule"/>
</dbReference>
<dbReference type="Proteomes" id="UP000279236">
    <property type="component" value="Unassembled WGS sequence"/>
</dbReference>
<evidence type="ECO:0000256" key="7">
    <source>
        <dbReference type="PIRSR" id="PIRSR601765-1"/>
    </source>
</evidence>
<comment type="caution">
    <text evidence="9">The sequence shown here is derived from an EMBL/GenBank/DDBJ whole genome shotgun (WGS) entry which is preliminary data.</text>
</comment>
<evidence type="ECO:0000256" key="2">
    <source>
        <dbReference type="ARBA" id="ARBA00012925"/>
    </source>
</evidence>
<reference evidence="9 10" key="1">
    <citation type="submission" date="2018-11" db="EMBL/GenBank/DDBJ databases">
        <title>Genome sequence of Apiotrichum porosum DSM 27194.</title>
        <authorList>
            <person name="Aliyu H."/>
            <person name="Gorte O."/>
            <person name="Ochsenreither K."/>
        </authorList>
    </citation>
    <scope>NUCLEOTIDE SEQUENCE [LARGE SCALE GENOMIC DNA]</scope>
    <source>
        <strain evidence="9 10">DSM 27194</strain>
    </source>
</reference>
<dbReference type="EC" id="4.2.1.1" evidence="2 8"/>
<dbReference type="STRING" id="105984.A0A427XFP9"/>
<dbReference type="InterPro" id="IPR001765">
    <property type="entry name" value="Carbonic_anhydrase"/>
</dbReference>
<comment type="function">
    <text evidence="8">Reversible hydration of carbon dioxide.</text>
</comment>
<accession>A0A427XFP9</accession>
<gene>
    <name evidence="9" type="ORF">EHS24_003100</name>
</gene>
<dbReference type="PROSITE" id="PS00705">
    <property type="entry name" value="PROK_CO2_ANHYDRASE_2"/>
    <property type="match status" value="1"/>
</dbReference>
<dbReference type="EMBL" id="RSCE01000015">
    <property type="protein sequence ID" value="RSH77544.1"/>
    <property type="molecule type" value="Genomic_DNA"/>
</dbReference>
<feature type="binding site" evidence="7">
    <location>
        <position position="48"/>
    </location>
    <ligand>
        <name>Zn(2+)</name>
        <dbReference type="ChEBI" id="CHEBI:29105"/>
    </ligand>
</feature>
<dbReference type="Gene3D" id="3.40.1050.10">
    <property type="entry name" value="Carbonic anhydrase"/>
    <property type="match status" value="1"/>
</dbReference>
<dbReference type="GO" id="GO:0015976">
    <property type="term" value="P:carbon utilization"/>
    <property type="evidence" value="ECO:0007669"/>
    <property type="project" value="InterPro"/>
</dbReference>
<dbReference type="Pfam" id="PF00484">
    <property type="entry name" value="Pro_CA"/>
    <property type="match status" value="1"/>
</dbReference>
<protein>
    <recommendedName>
        <fullName evidence="2 8">Carbonic anhydrase</fullName>
        <ecNumber evidence="2 8">4.2.1.1</ecNumber>
    </recommendedName>
    <alternativeName>
        <fullName evidence="8">Carbonate dehydratase</fullName>
    </alternativeName>
</protein>
<dbReference type="InterPro" id="IPR015892">
    <property type="entry name" value="Carbonic_anhydrase_CS"/>
</dbReference>
<evidence type="ECO:0000313" key="10">
    <source>
        <dbReference type="Proteomes" id="UP000279236"/>
    </source>
</evidence>
<feature type="binding site" evidence="7">
    <location>
        <position position="107"/>
    </location>
    <ligand>
        <name>Zn(2+)</name>
        <dbReference type="ChEBI" id="CHEBI:29105"/>
    </ligand>
</feature>
<name>A0A427XFP9_9TREE</name>
<dbReference type="AlphaFoldDB" id="A0A427XFP9"/>
<feature type="binding site" evidence="7">
    <location>
        <position position="50"/>
    </location>
    <ligand>
        <name>Zn(2+)</name>
        <dbReference type="ChEBI" id="CHEBI:29105"/>
    </ligand>
</feature>
<dbReference type="SUPFAM" id="SSF53056">
    <property type="entry name" value="beta-carbonic anhydrase, cab"/>
    <property type="match status" value="1"/>
</dbReference>
<keyword evidence="4 7" id="KW-0862">Zinc</keyword>
<dbReference type="GO" id="GO:0008270">
    <property type="term" value="F:zinc ion binding"/>
    <property type="evidence" value="ECO:0007669"/>
    <property type="project" value="UniProtKB-UniRule"/>
</dbReference>
<comment type="catalytic activity">
    <reaction evidence="6 8">
        <text>hydrogencarbonate + H(+) = CO2 + H2O</text>
        <dbReference type="Rhea" id="RHEA:10748"/>
        <dbReference type="ChEBI" id="CHEBI:15377"/>
        <dbReference type="ChEBI" id="CHEBI:15378"/>
        <dbReference type="ChEBI" id="CHEBI:16526"/>
        <dbReference type="ChEBI" id="CHEBI:17544"/>
        <dbReference type="EC" id="4.2.1.1"/>
    </reaction>
</comment>
<evidence type="ECO:0000256" key="5">
    <source>
        <dbReference type="ARBA" id="ARBA00023239"/>
    </source>
</evidence>
<dbReference type="GO" id="GO:0071244">
    <property type="term" value="P:cellular response to carbon dioxide"/>
    <property type="evidence" value="ECO:0007669"/>
    <property type="project" value="TreeGrafter"/>
</dbReference>
<dbReference type="InterPro" id="IPR036874">
    <property type="entry name" value="Carbonic_anhydrase_sf"/>
</dbReference>
<dbReference type="GeneID" id="39587643"/>
<evidence type="ECO:0000256" key="6">
    <source>
        <dbReference type="ARBA" id="ARBA00048348"/>
    </source>
</evidence>
<dbReference type="GO" id="GO:0034599">
    <property type="term" value="P:cellular response to oxidative stress"/>
    <property type="evidence" value="ECO:0007669"/>
    <property type="project" value="TreeGrafter"/>
</dbReference>